<name>C1JCX4_BABBO</name>
<protein>
    <submittedName>
        <fullName evidence="1">Variant erythrocyte surface antigen-1 subunit 1a</fullName>
    </submittedName>
</protein>
<dbReference type="InterPro" id="IPR024751">
    <property type="entry name" value="VESA1"/>
</dbReference>
<feature type="non-terminal residue" evidence="1">
    <location>
        <position position="1"/>
    </location>
</feature>
<dbReference type="EMBL" id="FJ536980">
    <property type="protein sequence ID" value="ACO56070.1"/>
    <property type="molecule type" value="Genomic_DNA"/>
</dbReference>
<feature type="non-terminal residue" evidence="1">
    <location>
        <position position="207"/>
    </location>
</feature>
<dbReference type="AlphaFoldDB" id="C1JCX4"/>
<organism evidence="1">
    <name type="scientific">Babesia bovis</name>
    <dbReference type="NCBI Taxonomy" id="5865"/>
    <lineage>
        <taxon>Eukaryota</taxon>
        <taxon>Sar</taxon>
        <taxon>Alveolata</taxon>
        <taxon>Apicomplexa</taxon>
        <taxon>Aconoidasida</taxon>
        <taxon>Piroplasmida</taxon>
        <taxon>Babesiidae</taxon>
        <taxon>Babesia</taxon>
    </lineage>
</organism>
<evidence type="ECO:0000313" key="1">
    <source>
        <dbReference type="EMBL" id="ACO56070.1"/>
    </source>
</evidence>
<accession>C1JCX4</accession>
<sequence>AAVTDLLQSVTLEYNGYEGDTKNGTDPKKGATETQVKEHLNELFSLVQGLGATAVVRTYIDQLAQVLSALVGWSRIETCKSTVCKNDIHRGQCRYGGEGHGNDKCCCKGGAAQHKGSPWCCNGEGGRRTMNCANGCCSHGGKKCVYLADVKENDKCEQCKCKIVAGKGSHLGRGCTRCSEEAKKACGCTPGGTQCTGEECPCAKEGK</sequence>
<gene>
    <name evidence="1" type="primary">VESA1a</name>
</gene>
<proteinExistence type="predicted"/>
<reference evidence="1" key="1">
    <citation type="journal article" date="2009" name="Mol. Biochem. Parasitol.">
        <title>Universal primers suitable to assess population dynamics reveal apparent mutually exclusive transcription of the Babesia bovis ves1alpha gene.</title>
        <authorList>
            <person name="Zupanska A.K."/>
            <person name="Drummond P.B."/>
            <person name="Swetnam D.M."/>
            <person name="Al-Khedery B."/>
            <person name="Allred D.R."/>
        </authorList>
    </citation>
    <scope>NUCLEOTIDE SEQUENCE</scope>
    <source>
        <strain evidence="1">Mexico</strain>
    </source>
</reference>
<dbReference type="Pfam" id="PF12785">
    <property type="entry name" value="VESA1_N"/>
    <property type="match status" value="2"/>
</dbReference>